<dbReference type="AlphaFoldDB" id="A0A679GRG8"/>
<dbReference type="Gene3D" id="3.40.50.1820">
    <property type="entry name" value="alpha/beta hydrolase"/>
    <property type="match status" value="1"/>
</dbReference>
<dbReference type="PANTHER" id="PTHR48081:SF8">
    <property type="entry name" value="ALPHA_BETA HYDROLASE FOLD-3 DOMAIN-CONTAINING PROTEIN-RELATED"/>
    <property type="match status" value="1"/>
</dbReference>
<dbReference type="SUPFAM" id="SSF53474">
    <property type="entry name" value="alpha/beta-Hydrolases"/>
    <property type="match status" value="1"/>
</dbReference>
<dbReference type="EMBL" id="AP022642">
    <property type="protein sequence ID" value="BCA28664.1"/>
    <property type="molecule type" value="Genomic_DNA"/>
</dbReference>
<dbReference type="Pfam" id="PF07859">
    <property type="entry name" value="Abhydrolase_3"/>
    <property type="match status" value="1"/>
</dbReference>
<dbReference type="Proteomes" id="UP000501237">
    <property type="component" value="Chromosome"/>
</dbReference>
<dbReference type="GO" id="GO:0016787">
    <property type="term" value="F:hydrolase activity"/>
    <property type="evidence" value="ECO:0007669"/>
    <property type="project" value="UniProtKB-KW"/>
</dbReference>
<evidence type="ECO:0000313" key="4">
    <source>
        <dbReference type="Proteomes" id="UP000501237"/>
    </source>
</evidence>
<evidence type="ECO:0000259" key="2">
    <source>
        <dbReference type="Pfam" id="PF07859"/>
    </source>
</evidence>
<feature type="domain" description="Alpha/beta hydrolase fold-3" evidence="2">
    <location>
        <begin position="78"/>
        <end position="277"/>
    </location>
</feature>
<dbReference type="KEGG" id="poj:PtoMrB4_26410"/>
<dbReference type="PANTHER" id="PTHR48081">
    <property type="entry name" value="AB HYDROLASE SUPERFAMILY PROTEIN C4A8.06C"/>
    <property type="match status" value="1"/>
</dbReference>
<gene>
    <name evidence="3" type="ORF">PtoMrB4_26410</name>
</gene>
<evidence type="ECO:0000313" key="3">
    <source>
        <dbReference type="EMBL" id="BCA28664.1"/>
    </source>
</evidence>
<proteinExistence type="predicted"/>
<organism evidence="3 4">
    <name type="scientific">Metapseudomonas otitidis</name>
    <dbReference type="NCBI Taxonomy" id="319939"/>
    <lineage>
        <taxon>Bacteria</taxon>
        <taxon>Pseudomonadati</taxon>
        <taxon>Pseudomonadota</taxon>
        <taxon>Gammaproteobacteria</taxon>
        <taxon>Pseudomonadales</taxon>
        <taxon>Pseudomonadaceae</taxon>
        <taxon>Metapseudomonas</taxon>
    </lineage>
</organism>
<reference evidence="3 4" key="1">
    <citation type="journal article" date="2020" name="Microbiol. Resour. Announc.">
        <title>Complete genome sequence of Pseudomonas otitidis strain MrB4, isolated from Lake Biwa in Japan.</title>
        <authorList>
            <person name="Miyazaki K."/>
            <person name="Hase E."/>
            <person name="Maruya T."/>
        </authorList>
    </citation>
    <scope>NUCLEOTIDE SEQUENCE [LARGE SCALE GENOMIC DNA]</scope>
    <source>
        <strain evidence="3 4">MrB4</strain>
    </source>
</reference>
<evidence type="ECO:0000256" key="1">
    <source>
        <dbReference type="ARBA" id="ARBA00022801"/>
    </source>
</evidence>
<dbReference type="InterPro" id="IPR013094">
    <property type="entry name" value="AB_hydrolase_3"/>
</dbReference>
<dbReference type="GeneID" id="57397859"/>
<dbReference type="InterPro" id="IPR029058">
    <property type="entry name" value="AB_hydrolase_fold"/>
</dbReference>
<dbReference type="InterPro" id="IPR050300">
    <property type="entry name" value="GDXG_lipolytic_enzyme"/>
</dbReference>
<keyword evidence="1" id="KW-0378">Hydrolase</keyword>
<name>A0A679GRG8_9GAMM</name>
<accession>A0A679GRG8</accession>
<protein>
    <submittedName>
        <fullName evidence="3">Esterase</fullName>
    </submittedName>
</protein>
<dbReference type="RefSeq" id="WP_172433546.1">
    <property type="nucleotide sequence ID" value="NZ_AP022642.1"/>
</dbReference>
<sequence length="303" mass="32952">MPSLQSRLITGLLRLLRRKRIYGSAEAVRQGIEAVRRAGPARPSSRMRRALDVQSLYCNRLEVYRLAPKSPRPQSGTLLYLHGGAYVRPITSHHWRFLQALVEASGFTLLVPFYPLAPEACCLQSVAAVAAVYRQACEEAGRGPLALMGDSAGGGLALALWQELPRHGMRRPDSLVLNCPWVDVAMTHPDIPRVEPLDPMLAVDGLREAGRLYAGAAGVDHPLVSPLHADLAGLPPLLLFVGSRDIACPDALLFAEKARHAGASVNLQVGDGLIHVWPILPIPEARTARDAIVRHLHQHGARD</sequence>